<organism evidence="1 2">
    <name type="scientific">Colletotrichum navitas</name>
    <dbReference type="NCBI Taxonomy" id="681940"/>
    <lineage>
        <taxon>Eukaryota</taxon>
        <taxon>Fungi</taxon>
        <taxon>Dikarya</taxon>
        <taxon>Ascomycota</taxon>
        <taxon>Pezizomycotina</taxon>
        <taxon>Sordariomycetes</taxon>
        <taxon>Hypocreomycetidae</taxon>
        <taxon>Glomerellales</taxon>
        <taxon>Glomerellaceae</taxon>
        <taxon>Colletotrichum</taxon>
        <taxon>Colletotrichum graminicola species complex</taxon>
    </lineage>
</organism>
<evidence type="ECO:0000313" key="1">
    <source>
        <dbReference type="EMBL" id="KAK1572672.1"/>
    </source>
</evidence>
<dbReference type="Proteomes" id="UP001230504">
    <property type="component" value="Unassembled WGS sequence"/>
</dbReference>
<gene>
    <name evidence="1" type="ORF">LY79DRAFT_569968</name>
</gene>
<keyword evidence="2" id="KW-1185">Reference proteome</keyword>
<dbReference type="GeneID" id="85443348"/>
<protein>
    <submittedName>
        <fullName evidence="1">Uncharacterized protein</fullName>
    </submittedName>
</protein>
<dbReference type="RefSeq" id="XP_060408467.1">
    <property type="nucleotide sequence ID" value="XM_060559108.1"/>
</dbReference>
<proteinExistence type="predicted"/>
<accession>A0AAD8PM79</accession>
<name>A0AAD8PM79_9PEZI</name>
<dbReference type="AlphaFoldDB" id="A0AAD8PM79"/>
<comment type="caution">
    <text evidence="1">The sequence shown here is derived from an EMBL/GenBank/DDBJ whole genome shotgun (WGS) entry which is preliminary data.</text>
</comment>
<dbReference type="EMBL" id="JAHLJV010000106">
    <property type="protein sequence ID" value="KAK1572672.1"/>
    <property type="molecule type" value="Genomic_DNA"/>
</dbReference>
<sequence>MDLDYIRDPDPLCPMFLRVRYLHCTTLHFTGTLVVPACLSIRSEKVWVVPTTSNKTQQPDTSDTGAKYGYCIRTLPVGVAVSDLGIQVASLPYRASRRGRRTYTWLPSVLCSTWPLEGQLLKGSSSSDPRASCVPPRTDTVQILCLCTAGISVSRCRWRGSHAWPR</sequence>
<evidence type="ECO:0000313" key="2">
    <source>
        <dbReference type="Proteomes" id="UP001230504"/>
    </source>
</evidence>
<reference evidence="1" key="1">
    <citation type="submission" date="2021-06" db="EMBL/GenBank/DDBJ databases">
        <title>Comparative genomics, transcriptomics and evolutionary studies reveal genomic signatures of adaptation to plant cell wall in hemibiotrophic fungi.</title>
        <authorList>
            <consortium name="DOE Joint Genome Institute"/>
            <person name="Baroncelli R."/>
            <person name="Diaz J.F."/>
            <person name="Benocci T."/>
            <person name="Peng M."/>
            <person name="Battaglia E."/>
            <person name="Haridas S."/>
            <person name="Andreopoulos W."/>
            <person name="Labutti K."/>
            <person name="Pangilinan J."/>
            <person name="Floch G.L."/>
            <person name="Makela M.R."/>
            <person name="Henrissat B."/>
            <person name="Grigoriev I.V."/>
            <person name="Crouch J.A."/>
            <person name="De Vries R.P."/>
            <person name="Sukno S.A."/>
            <person name="Thon M.R."/>
        </authorList>
    </citation>
    <scope>NUCLEOTIDE SEQUENCE</scope>
    <source>
        <strain evidence="1">CBS 125086</strain>
    </source>
</reference>